<feature type="binding site" evidence="21">
    <location>
        <begin position="208"/>
        <end position="209"/>
    </location>
    <ligand>
        <name>ATP</name>
        <dbReference type="ChEBI" id="CHEBI:30616"/>
    </ligand>
</feature>
<evidence type="ECO:0000256" key="15">
    <source>
        <dbReference type="ARBA" id="ARBA00023211"/>
    </source>
</evidence>
<feature type="binding site" evidence="22">
    <location>
        <position position="332"/>
    </location>
    <ligand>
        <name>Mg(2+)</name>
        <dbReference type="ChEBI" id="CHEBI:18420"/>
        <label>2</label>
    </ligand>
</feature>
<feature type="binding site" evidence="22">
    <location>
        <position position="319"/>
    </location>
    <ligand>
        <name>Mg(2+)</name>
        <dbReference type="ChEBI" id="CHEBI:18420"/>
        <label>1</label>
    </ligand>
</feature>
<dbReference type="Gene3D" id="3.30.470.20">
    <property type="entry name" value="ATP-grasp fold, B domain"/>
    <property type="match status" value="1"/>
</dbReference>
<dbReference type="Gene3D" id="3.30.1490.20">
    <property type="entry name" value="ATP-grasp fold, A domain"/>
    <property type="match status" value="1"/>
</dbReference>
<feature type="active site" evidence="20">
    <location>
        <position position="25"/>
    </location>
</feature>
<feature type="binding site" evidence="21">
    <location>
        <begin position="331"/>
        <end position="332"/>
    </location>
    <ligand>
        <name>ATP</name>
        <dbReference type="ChEBI" id="CHEBI:30616"/>
    </ligand>
</feature>
<evidence type="ECO:0000256" key="13">
    <source>
        <dbReference type="ARBA" id="ARBA00022960"/>
    </source>
</evidence>
<accession>A0A1F6BY63</accession>
<feature type="active site" evidence="20">
    <location>
        <position position="343"/>
    </location>
</feature>
<comment type="catalytic activity">
    <reaction evidence="17 19">
        <text>2 D-alanine + ATP = D-alanyl-D-alanine + ADP + phosphate + H(+)</text>
        <dbReference type="Rhea" id="RHEA:11224"/>
        <dbReference type="ChEBI" id="CHEBI:15378"/>
        <dbReference type="ChEBI" id="CHEBI:30616"/>
        <dbReference type="ChEBI" id="CHEBI:43474"/>
        <dbReference type="ChEBI" id="CHEBI:57416"/>
        <dbReference type="ChEBI" id="CHEBI:57822"/>
        <dbReference type="ChEBI" id="CHEBI:456216"/>
        <dbReference type="EC" id="6.3.2.4"/>
    </reaction>
</comment>
<dbReference type="AlphaFoldDB" id="A0A1F6BY63"/>
<dbReference type="PANTHER" id="PTHR23132:SF25">
    <property type="entry name" value="D-ALANINE--D-ALANINE LIGASE A"/>
    <property type="match status" value="1"/>
</dbReference>
<evidence type="ECO:0000256" key="9">
    <source>
        <dbReference type="ARBA" id="ARBA00022723"/>
    </source>
</evidence>
<feature type="binding site" evidence="21">
    <location>
        <position position="151"/>
    </location>
    <ligand>
        <name>ATP</name>
        <dbReference type="ChEBI" id="CHEBI:30616"/>
    </ligand>
</feature>
<keyword evidence="10 21" id="KW-0547">Nucleotide-binding</keyword>
<name>A0A1F6BY63_9BACT</name>
<feature type="binding site" evidence="22">
    <location>
        <position position="332"/>
    </location>
    <ligand>
        <name>Mg(2+)</name>
        <dbReference type="ChEBI" id="CHEBI:18420"/>
        <label>1</label>
    </ligand>
</feature>
<dbReference type="GO" id="GO:0071555">
    <property type="term" value="P:cell wall organization"/>
    <property type="evidence" value="ECO:0007669"/>
    <property type="project" value="UniProtKB-KW"/>
</dbReference>
<evidence type="ECO:0000256" key="14">
    <source>
        <dbReference type="ARBA" id="ARBA00022984"/>
    </source>
</evidence>
<dbReference type="FunFam" id="3.30.470.20:FF:000008">
    <property type="entry name" value="D-alanine--D-alanine ligase"/>
    <property type="match status" value="1"/>
</dbReference>
<keyword evidence="16 19" id="KW-0961">Cell wall biogenesis/degradation</keyword>
<dbReference type="GO" id="GO:0005829">
    <property type="term" value="C:cytosol"/>
    <property type="evidence" value="ECO:0007669"/>
    <property type="project" value="TreeGrafter"/>
</dbReference>
<dbReference type="GO" id="GO:0008360">
    <property type="term" value="P:regulation of cell shape"/>
    <property type="evidence" value="ECO:0007669"/>
    <property type="project" value="UniProtKB-KW"/>
</dbReference>
<dbReference type="InterPro" id="IPR005905">
    <property type="entry name" value="D_ala_D_ala"/>
</dbReference>
<keyword evidence="13 19" id="KW-0133">Cell shape</keyword>
<keyword evidence="7 19" id="KW-0963">Cytoplasm</keyword>
<keyword evidence="12 22" id="KW-0460">Magnesium</keyword>
<dbReference type="EC" id="6.3.2.4" evidence="6 19"/>
<sequence length="383" mass="42481">MNNLSTHSGRNRIRVCLLFGGKSGEHEVSLQSAKSIYEALDKEKYEVFLVGIDKDGRWMLGEEANYLLNAENPKLIALNKANTKPVTAISKPEGAELISLDSGKNIGTVDVFFPITHGTYGEDGCLQGFLELLDAAYVGPGVLGSAVGMDKDVMKRLFRDAGLPIGKFMILKSSRINADDTRIYAEEAVLFVEEVGFPIFVKPANLGSSVGISKAKNEKELEEAIREAFLYDTKVVLEEFIQGREIEVSVLGNEKPIASLPGEVRSTHDFYSYEAKYIDEHGASYDIPAKLSPEEVSRAQKLAVKVFQVLECSGMGRVDFFLTPTGEFLVNEINTLPGFTKISMYPKLWEVSGVPYSELLDKLIELAMEKKRERAVLRRTFQS</sequence>
<evidence type="ECO:0000313" key="25">
    <source>
        <dbReference type="EMBL" id="OGG41712.1"/>
    </source>
</evidence>
<dbReference type="PANTHER" id="PTHR23132">
    <property type="entry name" value="D-ALANINE--D-ALANINE LIGASE"/>
    <property type="match status" value="1"/>
</dbReference>
<keyword evidence="15 22" id="KW-0464">Manganese</keyword>
<gene>
    <name evidence="19" type="primary">ddl</name>
    <name evidence="25" type="ORF">A3A21_03865</name>
</gene>
<dbReference type="GO" id="GO:0046872">
    <property type="term" value="F:metal ion binding"/>
    <property type="evidence" value="ECO:0007669"/>
    <property type="project" value="UniProtKB-KW"/>
</dbReference>
<dbReference type="Gene3D" id="3.40.50.20">
    <property type="match status" value="1"/>
</dbReference>
<dbReference type="Pfam" id="PF01820">
    <property type="entry name" value="Dala_Dala_lig_N"/>
    <property type="match status" value="1"/>
</dbReference>
<evidence type="ECO:0000256" key="8">
    <source>
        <dbReference type="ARBA" id="ARBA00022598"/>
    </source>
</evidence>
<comment type="caution">
    <text evidence="25">The sequence shown here is derived from an EMBL/GenBank/DDBJ whole genome shotgun (WGS) entry which is preliminary data.</text>
</comment>
<comment type="function">
    <text evidence="2 19">Cell wall formation.</text>
</comment>
<dbReference type="SUPFAM" id="SSF56059">
    <property type="entry name" value="Glutathione synthetase ATP-binding domain-like"/>
    <property type="match status" value="1"/>
</dbReference>
<feature type="binding site" evidence="21">
    <location>
        <begin position="238"/>
        <end position="245"/>
    </location>
    <ligand>
        <name>ATP</name>
        <dbReference type="ChEBI" id="CHEBI:30616"/>
    </ligand>
</feature>
<dbReference type="GO" id="GO:0009252">
    <property type="term" value="P:peptidoglycan biosynthetic process"/>
    <property type="evidence" value="ECO:0007669"/>
    <property type="project" value="UniProtKB-UniRule"/>
</dbReference>
<dbReference type="UniPathway" id="UPA00219"/>
<dbReference type="PROSITE" id="PS00844">
    <property type="entry name" value="DALA_DALA_LIGASE_2"/>
    <property type="match status" value="1"/>
</dbReference>
<comment type="similarity">
    <text evidence="5 19">Belongs to the D-alanine--D-alanine ligase family.</text>
</comment>
<comment type="cofactor">
    <cofactor evidence="1">
        <name>Mn(2+)</name>
        <dbReference type="ChEBI" id="CHEBI:29035"/>
    </cofactor>
</comment>
<dbReference type="PROSITE" id="PS50975">
    <property type="entry name" value="ATP_GRASP"/>
    <property type="match status" value="1"/>
</dbReference>
<dbReference type="HAMAP" id="MF_00047">
    <property type="entry name" value="Dala_Dala_lig"/>
    <property type="match status" value="1"/>
</dbReference>
<dbReference type="SUPFAM" id="SSF52440">
    <property type="entry name" value="PreATP-grasp domain"/>
    <property type="match status" value="1"/>
</dbReference>
<evidence type="ECO:0000256" key="16">
    <source>
        <dbReference type="ARBA" id="ARBA00023316"/>
    </source>
</evidence>
<keyword evidence="14 19" id="KW-0573">Peptidoglycan synthesis</keyword>
<dbReference type="InterPro" id="IPR016185">
    <property type="entry name" value="PreATP-grasp_dom_sf"/>
</dbReference>
<keyword evidence="11 23" id="KW-0067">ATP-binding</keyword>
<evidence type="ECO:0000256" key="22">
    <source>
        <dbReference type="PIRSR" id="PIRSR039102-3"/>
    </source>
</evidence>
<dbReference type="InterPro" id="IPR000291">
    <property type="entry name" value="D-Ala_lig_Van_CS"/>
</dbReference>
<dbReference type="Proteomes" id="UP000176996">
    <property type="component" value="Unassembled WGS sequence"/>
</dbReference>
<evidence type="ECO:0000259" key="24">
    <source>
        <dbReference type="PROSITE" id="PS50975"/>
    </source>
</evidence>
<reference evidence="25 26" key="1">
    <citation type="journal article" date="2016" name="Nat. Commun.">
        <title>Thousands of microbial genomes shed light on interconnected biogeochemical processes in an aquifer system.</title>
        <authorList>
            <person name="Anantharaman K."/>
            <person name="Brown C.T."/>
            <person name="Hug L.A."/>
            <person name="Sharon I."/>
            <person name="Castelle C.J."/>
            <person name="Probst A.J."/>
            <person name="Thomas B.C."/>
            <person name="Singh A."/>
            <person name="Wilkins M.J."/>
            <person name="Karaoz U."/>
            <person name="Brodie E.L."/>
            <person name="Williams K.H."/>
            <person name="Hubbard S.S."/>
            <person name="Banfield J.F."/>
        </authorList>
    </citation>
    <scope>NUCLEOTIDE SEQUENCE [LARGE SCALE GENOMIC DNA]</scope>
</reference>
<organism evidence="25 26">
    <name type="scientific">Candidatus Jorgensenbacteria bacterium RIFCSPLOWO2_01_FULL_45_25b</name>
    <dbReference type="NCBI Taxonomy" id="1798471"/>
    <lineage>
        <taxon>Bacteria</taxon>
        <taxon>Candidatus Joergenseniibacteriota</taxon>
    </lineage>
</organism>
<evidence type="ECO:0000256" key="23">
    <source>
        <dbReference type="PROSITE-ProRule" id="PRU00409"/>
    </source>
</evidence>
<evidence type="ECO:0000256" key="5">
    <source>
        <dbReference type="ARBA" id="ARBA00010871"/>
    </source>
</evidence>
<evidence type="ECO:0000256" key="4">
    <source>
        <dbReference type="ARBA" id="ARBA00004752"/>
    </source>
</evidence>
<proteinExistence type="inferred from homology"/>
<evidence type="ECO:0000256" key="18">
    <source>
        <dbReference type="ARBA" id="ARBA00060592"/>
    </source>
</evidence>
<evidence type="ECO:0000256" key="17">
    <source>
        <dbReference type="ARBA" id="ARBA00047614"/>
    </source>
</evidence>
<dbReference type="NCBIfam" id="TIGR01205">
    <property type="entry name" value="D_ala_D_alaTIGR"/>
    <property type="match status" value="1"/>
</dbReference>
<dbReference type="InterPro" id="IPR011095">
    <property type="entry name" value="Dala_Dala_lig_C"/>
</dbReference>
<comment type="cofactor">
    <cofactor evidence="22">
        <name>Mg(2+)</name>
        <dbReference type="ChEBI" id="CHEBI:18420"/>
    </cofactor>
    <cofactor evidence="22">
        <name>Mn(2+)</name>
        <dbReference type="ChEBI" id="CHEBI:29035"/>
    </cofactor>
    <text evidence="22">Binds 2 magnesium or manganese ions per subunit.</text>
</comment>
<dbReference type="NCBIfam" id="NF002528">
    <property type="entry name" value="PRK01966.1-4"/>
    <property type="match status" value="1"/>
</dbReference>
<feature type="binding site" evidence="22">
    <location>
        <position position="334"/>
    </location>
    <ligand>
        <name>Mg(2+)</name>
        <dbReference type="ChEBI" id="CHEBI:18420"/>
        <label>2</label>
    </ligand>
</feature>
<evidence type="ECO:0000256" key="1">
    <source>
        <dbReference type="ARBA" id="ARBA00001936"/>
    </source>
</evidence>
<evidence type="ECO:0000256" key="2">
    <source>
        <dbReference type="ARBA" id="ARBA00003921"/>
    </source>
</evidence>
<feature type="active site" evidence="20">
    <location>
        <position position="208"/>
    </location>
</feature>
<dbReference type="PROSITE" id="PS00843">
    <property type="entry name" value="DALA_DALA_LIGASE_1"/>
    <property type="match status" value="1"/>
</dbReference>
<dbReference type="FunFam" id="3.30.1490.20:FF:000007">
    <property type="entry name" value="D-alanine--D-alanine ligase"/>
    <property type="match status" value="1"/>
</dbReference>
<evidence type="ECO:0000256" key="21">
    <source>
        <dbReference type="PIRSR" id="PIRSR039102-2"/>
    </source>
</evidence>
<evidence type="ECO:0000256" key="7">
    <source>
        <dbReference type="ARBA" id="ARBA00022490"/>
    </source>
</evidence>
<comment type="subcellular location">
    <subcellularLocation>
        <location evidence="3 19">Cytoplasm</location>
    </subcellularLocation>
</comment>
<dbReference type="InterPro" id="IPR011127">
    <property type="entry name" value="Dala_Dala_lig_N"/>
</dbReference>
<keyword evidence="8 19" id="KW-0436">Ligase</keyword>
<dbReference type="NCBIfam" id="NF002525">
    <property type="entry name" value="PRK01966.1-1"/>
    <property type="match status" value="1"/>
</dbReference>
<dbReference type="Pfam" id="PF07478">
    <property type="entry name" value="Dala_Dala_lig_C"/>
    <property type="match status" value="1"/>
</dbReference>
<evidence type="ECO:0000256" key="19">
    <source>
        <dbReference type="HAMAP-Rule" id="MF_00047"/>
    </source>
</evidence>
<comment type="pathway">
    <text evidence="4 19">Cell wall biogenesis; peptidoglycan biosynthesis.</text>
</comment>
<dbReference type="GO" id="GO:0005524">
    <property type="term" value="F:ATP binding"/>
    <property type="evidence" value="ECO:0007669"/>
    <property type="project" value="UniProtKB-UniRule"/>
</dbReference>
<evidence type="ECO:0000256" key="6">
    <source>
        <dbReference type="ARBA" id="ARBA00012216"/>
    </source>
</evidence>
<protein>
    <recommendedName>
        <fullName evidence="6 19">D-alanine--D-alanine ligase</fullName>
        <ecNumber evidence="6 19">6.3.2.4</ecNumber>
    </recommendedName>
    <alternativeName>
        <fullName evidence="19">D-Ala-D-Ala ligase</fullName>
    </alternativeName>
    <alternativeName>
        <fullName evidence="19">D-alanylalanine synthetase</fullName>
    </alternativeName>
</protein>
<evidence type="ECO:0000313" key="26">
    <source>
        <dbReference type="Proteomes" id="UP000176996"/>
    </source>
</evidence>
<evidence type="ECO:0000256" key="3">
    <source>
        <dbReference type="ARBA" id="ARBA00004496"/>
    </source>
</evidence>
<evidence type="ECO:0000256" key="10">
    <source>
        <dbReference type="ARBA" id="ARBA00022741"/>
    </source>
</evidence>
<evidence type="ECO:0000256" key="12">
    <source>
        <dbReference type="ARBA" id="ARBA00022842"/>
    </source>
</evidence>
<evidence type="ECO:0000256" key="20">
    <source>
        <dbReference type="PIRSR" id="PIRSR039102-1"/>
    </source>
</evidence>
<dbReference type="GO" id="GO:0008716">
    <property type="term" value="F:D-alanine-D-alanine ligase activity"/>
    <property type="evidence" value="ECO:0007669"/>
    <property type="project" value="UniProtKB-UniRule"/>
</dbReference>
<evidence type="ECO:0000256" key="11">
    <source>
        <dbReference type="ARBA" id="ARBA00022840"/>
    </source>
</evidence>
<feature type="binding site" evidence="21">
    <location>
        <begin position="200"/>
        <end position="202"/>
    </location>
    <ligand>
        <name>ATP</name>
        <dbReference type="ChEBI" id="CHEBI:30616"/>
    </ligand>
</feature>
<keyword evidence="9 22" id="KW-0479">Metal-binding</keyword>
<comment type="pathway">
    <text evidence="18">Glycan biosynthesis.</text>
</comment>
<dbReference type="STRING" id="1798471.A3A21_03865"/>
<dbReference type="InterPro" id="IPR011761">
    <property type="entry name" value="ATP-grasp"/>
</dbReference>
<dbReference type="EMBL" id="MFKK01000010">
    <property type="protein sequence ID" value="OGG41712.1"/>
    <property type="molecule type" value="Genomic_DNA"/>
</dbReference>
<feature type="domain" description="ATP-grasp" evidence="24">
    <location>
        <begin position="155"/>
        <end position="365"/>
    </location>
</feature>
<dbReference type="PIRSF" id="PIRSF039102">
    <property type="entry name" value="Ddl/VanB"/>
    <property type="match status" value="1"/>
</dbReference>
<dbReference type="InterPro" id="IPR013815">
    <property type="entry name" value="ATP_grasp_subdomain_1"/>
</dbReference>